<feature type="coiled-coil region" evidence="5">
    <location>
        <begin position="713"/>
        <end position="768"/>
    </location>
</feature>
<dbReference type="Proteomes" id="UP001174909">
    <property type="component" value="Unassembled WGS sequence"/>
</dbReference>
<keyword evidence="5" id="KW-0175">Coiled coil</keyword>
<dbReference type="InterPro" id="IPR024317">
    <property type="entry name" value="Dynein_heavy_chain_D4_dom"/>
</dbReference>
<protein>
    <recommendedName>
        <fullName evidence="3">Dynein heavy chain, cytoplasmic</fullName>
    </recommendedName>
    <alternativeName>
        <fullName evidence="4">Dynein heavy chain, cytosolic</fullName>
    </alternativeName>
</protein>
<evidence type="ECO:0000313" key="7">
    <source>
        <dbReference type="EMBL" id="CAI8017800.1"/>
    </source>
</evidence>
<dbReference type="Gene3D" id="1.20.920.20">
    <property type="match status" value="2"/>
</dbReference>
<dbReference type="EMBL" id="CASHTH010001659">
    <property type="protein sequence ID" value="CAI8017800.1"/>
    <property type="molecule type" value="Genomic_DNA"/>
</dbReference>
<dbReference type="Pfam" id="PF22597">
    <property type="entry name" value="DYN_lid"/>
    <property type="match status" value="1"/>
</dbReference>
<evidence type="ECO:0000256" key="2">
    <source>
        <dbReference type="ARBA" id="ARBA00011655"/>
    </source>
</evidence>
<dbReference type="InterPro" id="IPR054354">
    <property type="entry name" value="DYNC2H1-like_lid"/>
</dbReference>
<dbReference type="PANTHER" id="PTHR46532">
    <property type="entry name" value="MALE FERTILITY FACTOR KL5"/>
    <property type="match status" value="1"/>
</dbReference>
<dbReference type="SUPFAM" id="SSF90257">
    <property type="entry name" value="Myosin rod fragments"/>
    <property type="match status" value="1"/>
</dbReference>
<name>A0AA35WKI8_GEOBA</name>
<dbReference type="GO" id="GO:0005858">
    <property type="term" value="C:axonemal dynein complex"/>
    <property type="evidence" value="ECO:0007669"/>
    <property type="project" value="TreeGrafter"/>
</dbReference>
<evidence type="ECO:0000256" key="3">
    <source>
        <dbReference type="ARBA" id="ARBA00022197"/>
    </source>
</evidence>
<dbReference type="Gene3D" id="1.10.8.1220">
    <property type="match status" value="1"/>
</dbReference>
<dbReference type="SUPFAM" id="SSF52540">
    <property type="entry name" value="P-loop containing nucleoside triphosphate hydrolases"/>
    <property type="match status" value="1"/>
</dbReference>
<sequence>MQPHYIYSPREMTRWVKGIYEALKPLETLSIEGLVRVWAHEALRLFQDRLIYDEERMWTDENIDMVAMKHFPNIDKQATLARPILYSNWLTKDYLPVNQEELRDYVQARLKVFYEEELDVPLVLFDEVLDHVLRIDRIFKQSQGHLLLIGVSGAGKTTLSRFVAWINGLSVFQVKVHRKYTAVDFDDDLRNVLRRSGCKGEKIVFVMDESNVLDSSFLERMNTLLANGEVPGLFEGDEYTTLMTQCKEGSQREGLMLDSAEELYKWFTQQVMRNLHVVFTMNPSSEGLKDRAATSPALFNRCVLNWFGDWSTGALYQVGYEFTNRVDLDRSDYMAPDMVPLAYPDLPRPPSHRQACVNAFVYVHQTLHQANARLAKRGGATMTLTPRHYLDFISHYVKLYNEKRSDLEEQQLHLNVGLQKIRETVDQVEELQASLSIKKNELEQKNALANQKLKQMVKDQQEAEKKKVVSQEIQEMLGVQNKDIAKKKKTVLGDLSKVEPAVKQAQQAVKSIKRQHLVEMRTLANPPKMIKMAMESICLLIGEPASDWKAIRSVLLRDNFITTIINFSTDSISDTVRDKMQRDYISDPMYTFESANHASKACGPLVLWAIAQVNNHPINWACGPLVLWAIAQVNNHPINWYCKQPSYQLGLWASGTVGYIAQVNNHPINWACGLWYSGAIAQLSYADMLLRVDPLRRELSALETKAHNTKVKGEEMTKIVQELEQSITRYKEEYAMLISEANAIKADLATVEAKVERSKALLASLADEKERWEAGSETFKSQMSTISGDVLLTSAFMAYGGYFDQQFRSSLFTSWASHLQQAHINFRPDLARVEYLSNADDRLKWQANALPTDDLCTENAIMIKRFNRYPLIVDPSGQATEFIMNEYRDRKITRTRCATGSYRFGTKQPDFVCAQRSVQPFSGRCLPEESRECSAIWDPLLVQDVESYDPILNPVLNREVRRTGGRVLITLGDQDIDLSPSFTIFLSTRDPSRAAILSSPVQVEFPPDLCSRVTFVNFTVTRGSLQSQCLNQVLKAERPDVDAKRSDLLSYKVCYICICMYLCQGEFHLRLRHLEQSLLQALNEVKGRILDDDRIIGQLENLKEGSCRHPEEGGGDRRHNGGGGAGLPAVSPSLNLLLLPLLHPRHTQSGLLHLELWGGLYLELMWVHFLYQFSLKFFLNIFQVVLSQNPNLKRITDYSQRLNTITTDMFQVHTRRGLTGISNTDLNIEHKQIGDVG</sequence>
<comment type="similarity">
    <text evidence="1">Belongs to the dynein heavy chain family.</text>
</comment>
<dbReference type="Pfam" id="PF12777">
    <property type="entry name" value="MT"/>
    <property type="match status" value="2"/>
</dbReference>
<dbReference type="FunFam" id="1.20.920.20:FF:000007">
    <property type="entry name" value="Cytoplasmic dynein 1 heavy chain 1-like"/>
    <property type="match status" value="1"/>
</dbReference>
<dbReference type="InterPro" id="IPR035706">
    <property type="entry name" value="AAA_9"/>
</dbReference>
<evidence type="ECO:0000313" key="8">
    <source>
        <dbReference type="Proteomes" id="UP001174909"/>
    </source>
</evidence>
<dbReference type="PANTHER" id="PTHR46532:SF4">
    <property type="entry name" value="AAA+ ATPASE DOMAIN-CONTAINING PROTEIN"/>
    <property type="match status" value="1"/>
</dbReference>
<dbReference type="Gene3D" id="3.40.50.300">
    <property type="entry name" value="P-loop containing nucleotide triphosphate hydrolases"/>
    <property type="match status" value="2"/>
</dbReference>
<dbReference type="FunFam" id="3.40.50.300:FF:001956">
    <property type="entry name" value="Dynein cytoplasmic 1 heavy chain 1"/>
    <property type="match status" value="1"/>
</dbReference>
<accession>A0AA35WKI8</accession>
<dbReference type="Gene3D" id="1.10.287.2610">
    <property type="match status" value="1"/>
</dbReference>
<dbReference type="Pfam" id="PF12780">
    <property type="entry name" value="AAA_8"/>
    <property type="match status" value="1"/>
</dbReference>
<dbReference type="GO" id="GO:0045505">
    <property type="term" value="F:dynein intermediate chain binding"/>
    <property type="evidence" value="ECO:0007669"/>
    <property type="project" value="InterPro"/>
</dbReference>
<organism evidence="7 8">
    <name type="scientific">Geodia barretti</name>
    <name type="common">Barrett's horny sponge</name>
    <dbReference type="NCBI Taxonomy" id="519541"/>
    <lineage>
        <taxon>Eukaryota</taxon>
        <taxon>Metazoa</taxon>
        <taxon>Porifera</taxon>
        <taxon>Demospongiae</taxon>
        <taxon>Heteroscleromorpha</taxon>
        <taxon>Tetractinellida</taxon>
        <taxon>Astrophorina</taxon>
        <taxon>Geodiidae</taxon>
        <taxon>Geodia</taxon>
    </lineage>
</organism>
<feature type="coiled-coil region" evidence="5">
    <location>
        <begin position="421"/>
        <end position="466"/>
    </location>
</feature>
<dbReference type="GO" id="GO:0051959">
    <property type="term" value="F:dynein light intermediate chain binding"/>
    <property type="evidence" value="ECO:0007669"/>
    <property type="project" value="InterPro"/>
</dbReference>
<keyword evidence="8" id="KW-1185">Reference proteome</keyword>
<feature type="non-terminal residue" evidence="7">
    <location>
        <position position="1"/>
    </location>
</feature>
<evidence type="ECO:0000256" key="5">
    <source>
        <dbReference type="SAM" id="Coils"/>
    </source>
</evidence>
<proteinExistence type="inferred from homology"/>
<dbReference type="GO" id="GO:0007018">
    <property type="term" value="P:microtubule-based movement"/>
    <property type="evidence" value="ECO:0007669"/>
    <property type="project" value="InterPro"/>
</dbReference>
<evidence type="ECO:0000256" key="4">
    <source>
        <dbReference type="ARBA" id="ARBA00033439"/>
    </source>
</evidence>
<reference evidence="7" key="1">
    <citation type="submission" date="2023-03" db="EMBL/GenBank/DDBJ databases">
        <authorList>
            <person name="Steffen K."/>
            <person name="Cardenas P."/>
        </authorList>
    </citation>
    <scope>NUCLEOTIDE SEQUENCE</scope>
</reference>
<dbReference type="InterPro" id="IPR026983">
    <property type="entry name" value="DHC"/>
</dbReference>
<evidence type="ECO:0000259" key="6">
    <source>
        <dbReference type="SMART" id="SM00382"/>
    </source>
</evidence>
<gene>
    <name evidence="7" type="ORF">GBAR_LOCUS10752</name>
</gene>
<dbReference type="Gene3D" id="1.20.920.60">
    <property type="match status" value="1"/>
</dbReference>
<dbReference type="InterPro" id="IPR003593">
    <property type="entry name" value="AAA+_ATPase"/>
</dbReference>
<feature type="domain" description="AAA+ ATPase" evidence="6">
    <location>
        <begin position="142"/>
        <end position="308"/>
    </location>
</feature>
<dbReference type="CDD" id="cd00009">
    <property type="entry name" value="AAA"/>
    <property type="match status" value="1"/>
</dbReference>
<dbReference type="AlphaFoldDB" id="A0AA35WKI8"/>
<comment type="subunit">
    <text evidence="2">Consists of at least two heavy chains and a number of intermediate and light chains.</text>
</comment>
<dbReference type="SMART" id="SM00382">
    <property type="entry name" value="AAA"/>
    <property type="match status" value="1"/>
</dbReference>
<dbReference type="Pfam" id="PF12781">
    <property type="entry name" value="AAA_9"/>
    <property type="match status" value="1"/>
</dbReference>
<dbReference type="Gene3D" id="6.10.140.1060">
    <property type="match status" value="1"/>
</dbReference>
<dbReference type="InterPro" id="IPR024743">
    <property type="entry name" value="Dynein_HC_stalk"/>
</dbReference>
<dbReference type="InterPro" id="IPR027417">
    <property type="entry name" value="P-loop_NTPase"/>
</dbReference>
<evidence type="ECO:0000256" key="1">
    <source>
        <dbReference type="ARBA" id="ARBA00008887"/>
    </source>
</evidence>
<comment type="caution">
    <text evidence="7">The sequence shown here is derived from an EMBL/GenBank/DDBJ whole genome shotgun (WGS) entry which is preliminary data.</text>
</comment>
<dbReference type="Gene3D" id="1.20.920.30">
    <property type="match status" value="1"/>
</dbReference>